<reference evidence="1" key="1">
    <citation type="submission" date="2021-02" db="EMBL/GenBank/DDBJ databases">
        <title>Salinimicrobium sp. nov. isolated from seawater in Tongyeong, Republic of Korea.</title>
        <authorList>
            <person name="Lee S.-J."/>
        </authorList>
    </citation>
    <scope>NUCLEOTIDE SEQUENCE</scope>
    <source>
        <strain evidence="1">HN-2-9-2</strain>
    </source>
</reference>
<keyword evidence="2" id="KW-1185">Reference proteome</keyword>
<accession>A0ABY6NPX1</accession>
<dbReference type="Proteomes" id="UP001163981">
    <property type="component" value="Chromosome"/>
</dbReference>
<name>A0ABY6NPX1_9FLAO</name>
<proteinExistence type="predicted"/>
<gene>
    <name evidence="1" type="ORF">JRG66_13425</name>
</gene>
<dbReference type="RefSeq" id="WP_265163293.1">
    <property type="nucleotide sequence ID" value="NZ_CP069620.1"/>
</dbReference>
<evidence type="ECO:0000313" key="1">
    <source>
        <dbReference type="EMBL" id="UZH54951.1"/>
    </source>
</evidence>
<protein>
    <submittedName>
        <fullName evidence="1">Uncharacterized protein</fullName>
    </submittedName>
</protein>
<dbReference type="EMBL" id="CP069620">
    <property type="protein sequence ID" value="UZH54951.1"/>
    <property type="molecule type" value="Genomic_DNA"/>
</dbReference>
<sequence>MHRKTKPVPRRGGKLHVFFNALRTRAPEAGIIISSEGLPVHFFPDGEI</sequence>
<organism evidence="1 2">
    <name type="scientific">Salinimicrobium tongyeongense</name>
    <dbReference type="NCBI Taxonomy" id="2809707"/>
    <lineage>
        <taxon>Bacteria</taxon>
        <taxon>Pseudomonadati</taxon>
        <taxon>Bacteroidota</taxon>
        <taxon>Flavobacteriia</taxon>
        <taxon>Flavobacteriales</taxon>
        <taxon>Flavobacteriaceae</taxon>
        <taxon>Salinimicrobium</taxon>
    </lineage>
</organism>
<evidence type="ECO:0000313" key="2">
    <source>
        <dbReference type="Proteomes" id="UP001163981"/>
    </source>
</evidence>